<dbReference type="STRING" id="4795.A0A225X2L1"/>
<feature type="compositionally biased region" description="Basic and acidic residues" evidence="2">
    <location>
        <begin position="526"/>
        <end position="538"/>
    </location>
</feature>
<evidence type="ECO:0000256" key="1">
    <source>
        <dbReference type="ARBA" id="ARBA00023054"/>
    </source>
</evidence>
<dbReference type="Proteomes" id="UP000198211">
    <property type="component" value="Unassembled WGS sequence"/>
</dbReference>
<dbReference type="OrthoDB" id="2152435at2759"/>
<feature type="region of interest" description="Disordered" evidence="2">
    <location>
        <begin position="490"/>
        <end position="554"/>
    </location>
</feature>
<reference evidence="4" key="1">
    <citation type="submission" date="2017-03" db="EMBL/GenBank/DDBJ databases">
        <title>Phytopthora megakarya and P. palmivora, two closely related causual agents of cacao black pod achieved similar genome size and gene model numbers by different mechanisms.</title>
        <authorList>
            <person name="Ali S."/>
            <person name="Shao J."/>
            <person name="Larry D.J."/>
            <person name="Kronmiller B."/>
            <person name="Shen D."/>
            <person name="Strem M.D."/>
            <person name="Melnick R.L."/>
            <person name="Guiltinan M.J."/>
            <person name="Tyler B.M."/>
            <person name="Meinhardt L.W."/>
            <person name="Bailey B.A."/>
        </authorList>
    </citation>
    <scope>NUCLEOTIDE SEQUENCE [LARGE SCALE GENOMIC DNA]</scope>
    <source>
        <strain evidence="4">zdho120</strain>
    </source>
</reference>
<proteinExistence type="predicted"/>
<keyword evidence="4" id="KW-1185">Reference proteome</keyword>
<evidence type="ECO:0000313" key="4">
    <source>
        <dbReference type="Proteomes" id="UP000198211"/>
    </source>
</evidence>
<name>A0A225X2L1_9STRA</name>
<evidence type="ECO:0000313" key="3">
    <source>
        <dbReference type="EMBL" id="OWZ24365.1"/>
    </source>
</evidence>
<feature type="compositionally biased region" description="Basic and acidic residues" evidence="2">
    <location>
        <begin position="12"/>
        <end position="25"/>
    </location>
</feature>
<feature type="compositionally biased region" description="Polar residues" evidence="2">
    <location>
        <begin position="400"/>
        <end position="417"/>
    </location>
</feature>
<feature type="region of interest" description="Disordered" evidence="2">
    <location>
        <begin position="397"/>
        <end position="421"/>
    </location>
</feature>
<comment type="caution">
    <text evidence="3">The sequence shown here is derived from an EMBL/GenBank/DDBJ whole genome shotgun (WGS) entry which is preliminary data.</text>
</comment>
<dbReference type="InterPro" id="IPR039902">
    <property type="entry name" value="CCDC148/CCDC112"/>
</dbReference>
<gene>
    <name evidence="3" type="ORF">PHMEG_000600</name>
</gene>
<accession>A0A225X2L1</accession>
<evidence type="ECO:0000256" key="2">
    <source>
        <dbReference type="SAM" id="MobiDB-lite"/>
    </source>
</evidence>
<dbReference type="PANTHER" id="PTHR21549:SF0">
    <property type="entry name" value="COILED-COIL DOMAIN-CONTAINING PROTEIN 112"/>
    <property type="match status" value="1"/>
</dbReference>
<sequence>MRHKVKAARRGVQTERSERPSDKRIAAVRRRGGLQEEKGDGRRRMGRREAEWIERQLQYKTRVATLEKECHAAWQTFFAAGTCSSFVSTAEVNKLFEEMETMRTQDVNTIRHQLIKLNSKVHDVQVKVEEIENGDQFFSELQERIDVVEAAIAKFRLSQRQQFEEFVLEEKLLEKELAGFIEKMEGWDRETPRLSRGGASAPRLTHLGSKSRLRMEHNVSRCPGSNEVICNNQDEDRSLRTGTPDELGMVDRVRRLNDAILQTGGLKDGWDSREHATFTTLLIKGGLTDDMLLQHAVLAEPKVHPLQLSASRLRSNQEELPQSENWDYETRVARFLRKCMRKIVTQTENSVRSHFEWYLRHLELVEEKKRVIQEWKIKKEEEREQIIQCGFDANGEVTGNVDNETSRDSPSNQQTSKVKLKAREKTERLLEQWKLDKKQKEEERQQRRREIQRKREAVEAKTSKEDLVERSRIAIEYAKAKRLRLQQIEERRQKQQRLPPRPEPKTGDESANSSAKALVLNPTEASKARDFSKDELRKQARRRERQSAHDAYIPGKKALPDVRFKSFGHIPIQPRAVPAWRKNI</sequence>
<organism evidence="3 4">
    <name type="scientific">Phytophthora megakarya</name>
    <dbReference type="NCBI Taxonomy" id="4795"/>
    <lineage>
        <taxon>Eukaryota</taxon>
        <taxon>Sar</taxon>
        <taxon>Stramenopiles</taxon>
        <taxon>Oomycota</taxon>
        <taxon>Peronosporomycetes</taxon>
        <taxon>Peronosporales</taxon>
        <taxon>Peronosporaceae</taxon>
        <taxon>Phytophthora</taxon>
    </lineage>
</organism>
<protein>
    <submittedName>
        <fullName evidence="3">Uncharacterized protein</fullName>
    </submittedName>
</protein>
<feature type="region of interest" description="Disordered" evidence="2">
    <location>
        <begin position="1"/>
        <end position="44"/>
    </location>
</feature>
<dbReference type="PANTHER" id="PTHR21549">
    <property type="entry name" value="MUTATED IN BLADDER CANCER 1"/>
    <property type="match status" value="1"/>
</dbReference>
<dbReference type="AlphaFoldDB" id="A0A225X2L1"/>
<keyword evidence="1" id="KW-0175">Coiled coil</keyword>
<dbReference type="EMBL" id="NBNE01000016">
    <property type="protein sequence ID" value="OWZ24365.1"/>
    <property type="molecule type" value="Genomic_DNA"/>
</dbReference>
<feature type="compositionally biased region" description="Basic and acidic residues" evidence="2">
    <location>
        <begin position="33"/>
        <end position="44"/>
    </location>
</feature>